<comment type="caution">
    <text evidence="3">The sequence shown here is derived from an EMBL/GenBank/DDBJ whole genome shotgun (WGS) entry which is preliminary data.</text>
</comment>
<dbReference type="PROSITE" id="PS50238">
    <property type="entry name" value="RHOGAP"/>
    <property type="match status" value="1"/>
</dbReference>
<dbReference type="GO" id="GO:0007165">
    <property type="term" value="P:signal transduction"/>
    <property type="evidence" value="ECO:0007669"/>
    <property type="project" value="InterPro"/>
</dbReference>
<evidence type="ECO:0000313" key="3">
    <source>
        <dbReference type="EMBL" id="KAG5457297.1"/>
    </source>
</evidence>
<dbReference type="OrthoDB" id="27389at2759"/>
<feature type="compositionally biased region" description="Polar residues" evidence="1">
    <location>
        <begin position="108"/>
        <end position="119"/>
    </location>
</feature>
<dbReference type="Proteomes" id="UP000673691">
    <property type="component" value="Unassembled WGS sequence"/>
</dbReference>
<dbReference type="SUPFAM" id="SSF48350">
    <property type="entry name" value="GTPase activation domain, GAP"/>
    <property type="match status" value="1"/>
</dbReference>
<dbReference type="EMBL" id="JAEFCI010010303">
    <property type="protein sequence ID" value="KAG5457297.1"/>
    <property type="molecule type" value="Genomic_DNA"/>
</dbReference>
<dbReference type="InterPro" id="IPR000198">
    <property type="entry name" value="RhoGAP_dom"/>
</dbReference>
<dbReference type="Gene3D" id="1.10.555.10">
    <property type="entry name" value="Rho GTPase activation protein"/>
    <property type="match status" value="1"/>
</dbReference>
<accession>A0A8H8DGQ4</accession>
<keyword evidence="4" id="KW-1185">Reference proteome</keyword>
<name>A0A8H8DGQ4_9FUNG</name>
<dbReference type="Pfam" id="PF00620">
    <property type="entry name" value="RhoGAP"/>
    <property type="match status" value="1"/>
</dbReference>
<sequence>MLARITENKHMNLMNAHNLGVCVGPNLLRDKPGKPKMSDIADAEKVVRVVEEMIEIGPSLFGSGRVSSGSSPAVSKVAVRHRLRQVQKVVELVQATFGLKKAGKKSGHQQNQGLKNLQSPKCRADGSIVRAFLS</sequence>
<evidence type="ECO:0000256" key="1">
    <source>
        <dbReference type="SAM" id="MobiDB-lite"/>
    </source>
</evidence>
<feature type="region of interest" description="Disordered" evidence="1">
    <location>
        <begin position="101"/>
        <end position="120"/>
    </location>
</feature>
<organism evidence="3 4">
    <name type="scientific">Olpidium bornovanus</name>
    <dbReference type="NCBI Taxonomy" id="278681"/>
    <lineage>
        <taxon>Eukaryota</taxon>
        <taxon>Fungi</taxon>
        <taxon>Fungi incertae sedis</taxon>
        <taxon>Olpidiomycota</taxon>
        <taxon>Olpidiomycotina</taxon>
        <taxon>Olpidiomycetes</taxon>
        <taxon>Olpidiales</taxon>
        <taxon>Olpidiaceae</taxon>
        <taxon>Olpidium</taxon>
    </lineage>
</organism>
<evidence type="ECO:0000313" key="4">
    <source>
        <dbReference type="Proteomes" id="UP000673691"/>
    </source>
</evidence>
<dbReference type="AlphaFoldDB" id="A0A8H8DGQ4"/>
<gene>
    <name evidence="3" type="ORF">BJ554DRAFT_2732</name>
</gene>
<protein>
    <recommendedName>
        <fullName evidence="2">Rho-GAP domain-containing protein</fullName>
    </recommendedName>
</protein>
<evidence type="ECO:0000259" key="2">
    <source>
        <dbReference type="PROSITE" id="PS50238"/>
    </source>
</evidence>
<reference evidence="3 4" key="1">
    <citation type="journal article" name="Sci. Rep.">
        <title>Genome-scale phylogenetic analyses confirm Olpidium as the closest living zoosporic fungus to the non-flagellated, terrestrial fungi.</title>
        <authorList>
            <person name="Chang Y."/>
            <person name="Rochon D."/>
            <person name="Sekimoto S."/>
            <person name="Wang Y."/>
            <person name="Chovatia M."/>
            <person name="Sandor L."/>
            <person name="Salamov A."/>
            <person name="Grigoriev I.V."/>
            <person name="Stajich J.E."/>
            <person name="Spatafora J.W."/>
        </authorList>
    </citation>
    <scope>NUCLEOTIDE SEQUENCE [LARGE SCALE GENOMIC DNA]</scope>
    <source>
        <strain evidence="3">S191</strain>
    </source>
</reference>
<dbReference type="InterPro" id="IPR008936">
    <property type="entry name" value="Rho_GTPase_activation_prot"/>
</dbReference>
<feature type="domain" description="Rho-GAP" evidence="2">
    <location>
        <begin position="1"/>
        <end position="61"/>
    </location>
</feature>
<proteinExistence type="predicted"/>